<dbReference type="HOGENOM" id="CLU_766169_0_0_1"/>
<feature type="domain" description="Josephin" evidence="7">
    <location>
        <begin position="5"/>
        <end position="355"/>
    </location>
</feature>
<gene>
    <name evidence="8" type="ORF">THAPSDRAFT_5624</name>
</gene>
<sequence>MIHEKQIRQLCAIHAVNNLLQLPHDFVGACCDSDNAHDDSNININSGSQSNTLNEHTCDTVDVCKSITRSPQQGYITIHKWTCCGRIVHHYPYPRRRRPSDVTEQSTRKNAKTARWYSATQSEFDDIATEFTLRERALMTEGDVSESFSDANNNADETLSTTKSLSMMQKMSSQYGTPYFGNYSLEVIQTALQRRGVEMSFFRVTDDINASINITDSITSSENEKLVGFILHVQQEEERTVSSYLRSFGSHLPLVRNFCVGGKHWYVITRMKYNSYQGHGLDDRRTDPNATIANESSYKSDTLSSSSDGNSENDAWYLIDSNTDDVEKFEEYPQVLEYLRNVQSTGGLVFRAMLERETGESG</sequence>
<dbReference type="Gene3D" id="3.90.70.40">
    <property type="match status" value="1"/>
</dbReference>
<evidence type="ECO:0000256" key="4">
    <source>
        <dbReference type="ARBA" id="ARBA00022786"/>
    </source>
</evidence>
<feature type="compositionally biased region" description="Low complexity" evidence="6">
    <location>
        <begin position="296"/>
        <end position="310"/>
    </location>
</feature>
<reference evidence="8 9" key="1">
    <citation type="journal article" date="2004" name="Science">
        <title>The genome of the diatom Thalassiosira pseudonana: ecology, evolution, and metabolism.</title>
        <authorList>
            <person name="Armbrust E.V."/>
            <person name="Berges J.A."/>
            <person name="Bowler C."/>
            <person name="Green B.R."/>
            <person name="Martinez D."/>
            <person name="Putnam N.H."/>
            <person name="Zhou S."/>
            <person name="Allen A.E."/>
            <person name="Apt K.E."/>
            <person name="Bechner M."/>
            <person name="Brzezinski M.A."/>
            <person name="Chaal B.K."/>
            <person name="Chiovitti A."/>
            <person name="Davis A.K."/>
            <person name="Demarest M.S."/>
            <person name="Detter J.C."/>
            <person name="Glavina T."/>
            <person name="Goodstein D."/>
            <person name="Hadi M.Z."/>
            <person name="Hellsten U."/>
            <person name="Hildebrand M."/>
            <person name="Jenkins B.D."/>
            <person name="Jurka J."/>
            <person name="Kapitonov V.V."/>
            <person name="Kroger N."/>
            <person name="Lau W.W."/>
            <person name="Lane T.W."/>
            <person name="Larimer F.W."/>
            <person name="Lippmeier J.C."/>
            <person name="Lucas S."/>
            <person name="Medina M."/>
            <person name="Montsant A."/>
            <person name="Obornik M."/>
            <person name="Parker M.S."/>
            <person name="Palenik B."/>
            <person name="Pazour G.J."/>
            <person name="Richardson P.M."/>
            <person name="Rynearson T.A."/>
            <person name="Saito M.A."/>
            <person name="Schwartz D.C."/>
            <person name="Thamatrakoln K."/>
            <person name="Valentin K."/>
            <person name="Vardi A."/>
            <person name="Wilkerson F.P."/>
            <person name="Rokhsar D.S."/>
        </authorList>
    </citation>
    <scope>NUCLEOTIDE SEQUENCE [LARGE SCALE GENOMIC DNA]</scope>
    <source>
        <strain evidence="8 9">CCMP1335</strain>
    </source>
</reference>
<proteinExistence type="predicted"/>
<dbReference type="PANTHER" id="PTHR13291:SF0">
    <property type="entry name" value="JOSEPHIN-LIKE PROTEIN"/>
    <property type="match status" value="1"/>
</dbReference>
<dbReference type="PANTHER" id="PTHR13291">
    <property type="entry name" value="JOSEPHIN 1, 2"/>
    <property type="match status" value="1"/>
</dbReference>
<evidence type="ECO:0000313" key="8">
    <source>
        <dbReference type="EMBL" id="EED92111.1"/>
    </source>
</evidence>
<dbReference type="InterPro" id="IPR006155">
    <property type="entry name" value="Josephin"/>
</dbReference>
<evidence type="ECO:0000256" key="6">
    <source>
        <dbReference type="SAM" id="MobiDB-lite"/>
    </source>
</evidence>
<keyword evidence="5" id="KW-0378">Hydrolase</keyword>
<dbReference type="SMART" id="SM01246">
    <property type="entry name" value="Josephin"/>
    <property type="match status" value="1"/>
</dbReference>
<reference evidence="8 9" key="2">
    <citation type="journal article" date="2008" name="Nature">
        <title>The Phaeodactylum genome reveals the evolutionary history of diatom genomes.</title>
        <authorList>
            <person name="Bowler C."/>
            <person name="Allen A.E."/>
            <person name="Badger J.H."/>
            <person name="Grimwood J."/>
            <person name="Jabbari K."/>
            <person name="Kuo A."/>
            <person name="Maheswari U."/>
            <person name="Martens C."/>
            <person name="Maumus F."/>
            <person name="Otillar R.P."/>
            <person name="Rayko E."/>
            <person name="Salamov A."/>
            <person name="Vandepoele K."/>
            <person name="Beszteri B."/>
            <person name="Gruber A."/>
            <person name="Heijde M."/>
            <person name="Katinka M."/>
            <person name="Mock T."/>
            <person name="Valentin K."/>
            <person name="Verret F."/>
            <person name="Berges J.A."/>
            <person name="Brownlee C."/>
            <person name="Cadoret J.P."/>
            <person name="Chiovitti A."/>
            <person name="Choi C.J."/>
            <person name="Coesel S."/>
            <person name="De Martino A."/>
            <person name="Detter J.C."/>
            <person name="Durkin C."/>
            <person name="Falciatore A."/>
            <person name="Fournet J."/>
            <person name="Haruta M."/>
            <person name="Huysman M.J."/>
            <person name="Jenkins B.D."/>
            <person name="Jiroutova K."/>
            <person name="Jorgensen R.E."/>
            <person name="Joubert Y."/>
            <person name="Kaplan A."/>
            <person name="Kroger N."/>
            <person name="Kroth P.G."/>
            <person name="La Roche J."/>
            <person name="Lindquist E."/>
            <person name="Lommer M."/>
            <person name="Martin-Jezequel V."/>
            <person name="Lopez P.J."/>
            <person name="Lucas S."/>
            <person name="Mangogna M."/>
            <person name="McGinnis K."/>
            <person name="Medlin L.K."/>
            <person name="Montsant A."/>
            <person name="Oudot-Le Secq M.P."/>
            <person name="Napoli C."/>
            <person name="Obornik M."/>
            <person name="Parker M.S."/>
            <person name="Petit J.L."/>
            <person name="Porcel B.M."/>
            <person name="Poulsen N."/>
            <person name="Robison M."/>
            <person name="Rychlewski L."/>
            <person name="Rynearson T.A."/>
            <person name="Schmutz J."/>
            <person name="Shapiro H."/>
            <person name="Siaut M."/>
            <person name="Stanley M."/>
            <person name="Sussman M.R."/>
            <person name="Taylor A.R."/>
            <person name="Vardi A."/>
            <person name="von Dassow P."/>
            <person name="Vyverman W."/>
            <person name="Willis A."/>
            <person name="Wyrwicz L.S."/>
            <person name="Rokhsar D.S."/>
            <person name="Weissenbach J."/>
            <person name="Armbrust E.V."/>
            <person name="Green B.R."/>
            <person name="Van de Peer Y."/>
            <person name="Grigoriev I.V."/>
        </authorList>
    </citation>
    <scope>NUCLEOTIDE SEQUENCE [LARGE SCALE GENOMIC DNA]</scope>
    <source>
        <strain evidence="8 9">CCMP1335</strain>
    </source>
</reference>
<evidence type="ECO:0000313" key="9">
    <source>
        <dbReference type="Proteomes" id="UP000001449"/>
    </source>
</evidence>
<dbReference type="InterPro" id="IPR040053">
    <property type="entry name" value="JOSD1/2"/>
</dbReference>
<evidence type="ECO:0000256" key="3">
    <source>
        <dbReference type="ARBA" id="ARBA00022670"/>
    </source>
</evidence>
<protein>
    <recommendedName>
        <fullName evidence="2">ubiquitinyl hydrolase 1</fullName>
        <ecNumber evidence="2">3.4.19.12</ecNumber>
    </recommendedName>
</protein>
<dbReference type="GeneID" id="7445196"/>
<dbReference type="RefSeq" id="XP_002290359.1">
    <property type="nucleotide sequence ID" value="XM_002290323.1"/>
</dbReference>
<evidence type="ECO:0000256" key="2">
    <source>
        <dbReference type="ARBA" id="ARBA00012759"/>
    </source>
</evidence>
<accession>B8C3F4</accession>
<evidence type="ECO:0000256" key="1">
    <source>
        <dbReference type="ARBA" id="ARBA00000707"/>
    </source>
</evidence>
<dbReference type="EMBL" id="CM000642">
    <property type="protein sequence ID" value="EED92111.1"/>
    <property type="molecule type" value="Genomic_DNA"/>
</dbReference>
<feature type="region of interest" description="Disordered" evidence="6">
    <location>
        <begin position="94"/>
        <end position="113"/>
    </location>
</feature>
<dbReference type="AlphaFoldDB" id="B8C3F4"/>
<dbReference type="Pfam" id="PF02099">
    <property type="entry name" value="Josephin"/>
    <property type="match status" value="1"/>
</dbReference>
<feature type="region of interest" description="Disordered" evidence="6">
    <location>
        <begin position="278"/>
        <end position="310"/>
    </location>
</feature>
<evidence type="ECO:0000256" key="5">
    <source>
        <dbReference type="ARBA" id="ARBA00022801"/>
    </source>
</evidence>
<keyword evidence="9" id="KW-1185">Reference proteome</keyword>
<dbReference type="GO" id="GO:0016579">
    <property type="term" value="P:protein deubiquitination"/>
    <property type="evidence" value="ECO:0007669"/>
    <property type="project" value="InterPro"/>
</dbReference>
<dbReference type="PaxDb" id="35128-Thaps5624"/>
<keyword evidence="3" id="KW-0645">Protease</keyword>
<dbReference type="eggNOG" id="ENOG502TAZ4">
    <property type="taxonomic scope" value="Eukaryota"/>
</dbReference>
<dbReference type="InParanoid" id="B8C3F4"/>
<keyword evidence="4" id="KW-0833">Ubl conjugation pathway</keyword>
<dbReference type="KEGG" id="tps:THAPSDRAFT_5624"/>
<dbReference type="GO" id="GO:0004843">
    <property type="term" value="F:cysteine-type deubiquitinase activity"/>
    <property type="evidence" value="ECO:0000318"/>
    <property type="project" value="GO_Central"/>
</dbReference>
<organism evidence="8 9">
    <name type="scientific">Thalassiosira pseudonana</name>
    <name type="common">Marine diatom</name>
    <name type="synonym">Cyclotella nana</name>
    <dbReference type="NCBI Taxonomy" id="35128"/>
    <lineage>
        <taxon>Eukaryota</taxon>
        <taxon>Sar</taxon>
        <taxon>Stramenopiles</taxon>
        <taxon>Ochrophyta</taxon>
        <taxon>Bacillariophyta</taxon>
        <taxon>Coscinodiscophyceae</taxon>
        <taxon>Thalassiosirophycidae</taxon>
        <taxon>Thalassiosirales</taxon>
        <taxon>Thalassiosiraceae</taxon>
        <taxon>Thalassiosira</taxon>
    </lineage>
</organism>
<evidence type="ECO:0000259" key="7">
    <source>
        <dbReference type="SMART" id="SM01246"/>
    </source>
</evidence>
<dbReference type="Proteomes" id="UP000001449">
    <property type="component" value="Chromosome 5"/>
</dbReference>
<dbReference type="EC" id="3.4.19.12" evidence="2"/>
<dbReference type="GO" id="GO:0006508">
    <property type="term" value="P:proteolysis"/>
    <property type="evidence" value="ECO:0007669"/>
    <property type="project" value="UniProtKB-KW"/>
</dbReference>
<name>B8C3F4_THAPS</name>
<comment type="catalytic activity">
    <reaction evidence="1">
        <text>Thiol-dependent hydrolysis of ester, thioester, amide, peptide and isopeptide bonds formed by the C-terminal Gly of ubiquitin (a 76-residue protein attached to proteins as an intracellular targeting signal).</text>
        <dbReference type="EC" id="3.4.19.12"/>
    </reaction>
</comment>